<evidence type="ECO:0000256" key="9">
    <source>
        <dbReference type="ARBA" id="ARBA00022723"/>
    </source>
</evidence>
<evidence type="ECO:0000256" key="5">
    <source>
        <dbReference type="ARBA" id="ARBA00022475"/>
    </source>
</evidence>
<feature type="binding site" description="axial binding residue" evidence="16">
    <location>
        <position position="86"/>
    </location>
    <ligand>
        <name>heme</name>
        <dbReference type="ChEBI" id="CHEBI:30413"/>
        <label>2</label>
    </ligand>
    <ligandPart>
        <name>Fe</name>
        <dbReference type="ChEBI" id="CHEBI:18248"/>
    </ligandPart>
</feature>
<dbReference type="Proteomes" id="UP000235828">
    <property type="component" value="Chromosome A"/>
</dbReference>
<evidence type="ECO:0000256" key="6">
    <source>
        <dbReference type="ARBA" id="ARBA00022519"/>
    </source>
</evidence>
<evidence type="ECO:0000313" key="20">
    <source>
        <dbReference type="Proteomes" id="UP000235828"/>
    </source>
</evidence>
<evidence type="ECO:0000313" key="19">
    <source>
        <dbReference type="EMBL" id="SON48277.1"/>
    </source>
</evidence>
<evidence type="ECO:0000256" key="12">
    <source>
        <dbReference type="ARBA" id="ARBA00023004"/>
    </source>
</evidence>
<evidence type="ECO:0000259" key="18">
    <source>
        <dbReference type="Pfam" id="PF03264"/>
    </source>
</evidence>
<feature type="binding site" description="axial binding residue" evidence="16">
    <location>
        <position position="56"/>
    </location>
    <ligand>
        <name>heme</name>
        <dbReference type="ChEBI" id="CHEBI:30413"/>
        <label>1</label>
    </ligand>
    <ligandPart>
        <name>Fe</name>
        <dbReference type="ChEBI" id="CHEBI:18248"/>
    </ligandPart>
</feature>
<evidence type="ECO:0000256" key="13">
    <source>
        <dbReference type="ARBA" id="ARBA00023136"/>
    </source>
</evidence>
<dbReference type="PANTHER" id="PTHR30333:SF1">
    <property type="entry name" value="CYTOCHROME C-TYPE PROTEIN NAPC"/>
    <property type="match status" value="1"/>
</dbReference>
<evidence type="ECO:0000256" key="4">
    <source>
        <dbReference type="ARBA" id="ARBA00022448"/>
    </source>
</evidence>
<dbReference type="OrthoDB" id="9782159at2"/>
<dbReference type="GO" id="GO:0009055">
    <property type="term" value="F:electron transfer activity"/>
    <property type="evidence" value="ECO:0007669"/>
    <property type="project" value="UniProtKB-UniRule"/>
</dbReference>
<evidence type="ECO:0000256" key="17">
    <source>
        <dbReference type="SAM" id="Phobius"/>
    </source>
</evidence>
<dbReference type="PIRSF" id="PIRSF000014">
    <property type="entry name" value="4_hem_cytch_TorC"/>
    <property type="match status" value="1"/>
</dbReference>
<comment type="PTM">
    <text evidence="15">Binds 5 heme groups per subunit.</text>
</comment>
<dbReference type="KEGG" id="vta:A0298"/>
<gene>
    <name evidence="19" type="primary">torC</name>
    <name evidence="19" type="ORF">VTAP4600_A0298</name>
</gene>
<evidence type="ECO:0000256" key="7">
    <source>
        <dbReference type="ARBA" id="ARBA00022617"/>
    </source>
</evidence>
<keyword evidence="11 17" id="KW-1133">Transmembrane helix</keyword>
<dbReference type="InterPro" id="IPR005126">
    <property type="entry name" value="NapC/NirT_cyt_c_N"/>
</dbReference>
<dbReference type="InterPro" id="IPR036280">
    <property type="entry name" value="Multihaem_cyt_sf"/>
</dbReference>
<feature type="binding site" description="covalent" evidence="15">
    <location>
        <position position="142"/>
    </location>
    <ligand>
        <name>heme</name>
        <dbReference type="ChEBI" id="CHEBI:30413"/>
        <label>3</label>
    </ligand>
</feature>
<dbReference type="GO" id="GO:0005506">
    <property type="term" value="F:iron ion binding"/>
    <property type="evidence" value="ECO:0007669"/>
    <property type="project" value="UniProtKB-UniRule"/>
</dbReference>
<dbReference type="InterPro" id="IPR051174">
    <property type="entry name" value="Cytochrome_c-type_ET"/>
</dbReference>
<feature type="binding site" description="covalent" evidence="15">
    <location>
        <position position="343"/>
    </location>
    <ligand>
        <name>heme</name>
        <dbReference type="ChEBI" id="CHEBI:30413"/>
        <label>5</label>
    </ligand>
</feature>
<dbReference type="GO" id="GO:0009061">
    <property type="term" value="P:anaerobic respiration"/>
    <property type="evidence" value="ECO:0007669"/>
    <property type="project" value="TreeGrafter"/>
</dbReference>
<evidence type="ECO:0000256" key="10">
    <source>
        <dbReference type="ARBA" id="ARBA00022982"/>
    </source>
</evidence>
<dbReference type="SUPFAM" id="SSF48695">
    <property type="entry name" value="Multiheme cytochromes"/>
    <property type="match status" value="1"/>
</dbReference>
<feature type="binding site" description="covalent" evidence="15">
    <location>
        <position position="145"/>
    </location>
    <ligand>
        <name>heme</name>
        <dbReference type="ChEBI" id="CHEBI:30413"/>
        <label>3</label>
    </ligand>
</feature>
<dbReference type="AlphaFoldDB" id="A0A2N8Z8Q9"/>
<accession>A0A2N8Z8Q9</accession>
<proteinExistence type="inferred from homology"/>
<evidence type="ECO:0000256" key="15">
    <source>
        <dbReference type="PIRSR" id="PIRSR000014-1"/>
    </source>
</evidence>
<dbReference type="Pfam" id="PF03264">
    <property type="entry name" value="Cytochrom_NNT"/>
    <property type="match status" value="1"/>
</dbReference>
<reference evidence="19 20" key="1">
    <citation type="submission" date="2017-10" db="EMBL/GenBank/DDBJ databases">
        <authorList>
            <person name="Banno H."/>
            <person name="Chua N.-H."/>
        </authorList>
    </citation>
    <scope>NUCLEOTIDE SEQUENCE [LARGE SCALE GENOMIC DNA]</scope>
    <source>
        <strain evidence="19">Vibrio tapetis CECT4600</strain>
    </source>
</reference>
<sequence length="394" mass="44141">MKAFIVKLWRTLTRPAVHISLGVLTMGGFIAGVIFWGGFNTALEATNTEEFCVSCHTMRDNVYVELQETVHWKNTSGVRATCPDCHVPHEWTAKIARKMQASKEVFAQVFGDLGTPEKFEERRIELAKHEWDRFSANKSLECKNCHNYDSMDFDNMRPTARIQMKNAAERDQSCVDCHKGIAHNLPKNMDSSGGMIGELEQLASNTDYSAGNSLTSVRHLPMYEDAGMTVEAGFLNPASTVKIVDEKGDAVQIEIAGWRKAKGFGRVIQEDFGLNIPVGSLLKDTAINEEMVQTFETKEDDLTGLPWQRVSTKLWMKKEAMLADVTPIWEKAGQAYQTNCSVCHTQPAEAHFTANGWPGMFNGMLAFVNFDRDSEALVLKYLQKHSSDFAEGDH</sequence>
<feature type="binding site" description="covalent" evidence="15">
    <location>
        <position position="340"/>
    </location>
    <ligand>
        <name>heme</name>
        <dbReference type="ChEBI" id="CHEBI:30413"/>
        <label>5</label>
    </ligand>
</feature>
<feature type="binding site" description="axial binding residue" evidence="16">
    <location>
        <position position="146"/>
    </location>
    <ligand>
        <name>heme</name>
        <dbReference type="ChEBI" id="CHEBI:30413"/>
        <label>3</label>
    </ligand>
    <ligandPart>
        <name>Fe</name>
        <dbReference type="ChEBI" id="CHEBI:18248"/>
    </ligandPart>
</feature>
<feature type="binding site" description="covalent" evidence="15">
    <location>
        <position position="52"/>
    </location>
    <ligand>
        <name>heme</name>
        <dbReference type="ChEBI" id="CHEBI:30413"/>
        <label>1</label>
    </ligand>
</feature>
<evidence type="ECO:0000256" key="14">
    <source>
        <dbReference type="PIRNR" id="PIRNR000014"/>
    </source>
</evidence>
<feature type="binding site" description="covalent" evidence="15">
    <location>
        <position position="177"/>
    </location>
    <ligand>
        <name>heme</name>
        <dbReference type="ChEBI" id="CHEBI:30413"/>
        <label>4</label>
    </ligand>
</feature>
<keyword evidence="20" id="KW-1185">Reference proteome</keyword>
<keyword evidence="7 14" id="KW-0349">Heme</keyword>
<feature type="binding site" description="covalent" evidence="15">
    <location>
        <position position="82"/>
    </location>
    <ligand>
        <name>heme</name>
        <dbReference type="ChEBI" id="CHEBI:30413"/>
        <label>2</label>
    </ligand>
</feature>
<dbReference type="FunFam" id="1.10.3820.10:FF:000001">
    <property type="entry name" value="Cytochrome c-type protein"/>
    <property type="match status" value="1"/>
</dbReference>
<feature type="domain" description="NapC/NirT cytochrome c N-terminal" evidence="18">
    <location>
        <begin position="16"/>
        <end position="187"/>
    </location>
</feature>
<feature type="binding site" description="covalent" evidence="15">
    <location>
        <position position="85"/>
    </location>
    <ligand>
        <name>heme</name>
        <dbReference type="ChEBI" id="CHEBI:30413"/>
        <label>2</label>
    </ligand>
</feature>
<keyword evidence="9 14" id="KW-0479">Metal-binding</keyword>
<dbReference type="InterPro" id="IPR038266">
    <property type="entry name" value="NapC/NirT_cytc_sf"/>
</dbReference>
<feature type="binding site" description="covalent" evidence="15">
    <location>
        <position position="55"/>
    </location>
    <ligand>
        <name>heme</name>
        <dbReference type="ChEBI" id="CHEBI:30413"/>
        <label>1</label>
    </ligand>
</feature>
<organism evidence="19 20">
    <name type="scientific">Vibrio tapetis subsp. tapetis</name>
    <dbReference type="NCBI Taxonomy" id="1671868"/>
    <lineage>
        <taxon>Bacteria</taxon>
        <taxon>Pseudomonadati</taxon>
        <taxon>Pseudomonadota</taxon>
        <taxon>Gammaproteobacteria</taxon>
        <taxon>Vibrionales</taxon>
        <taxon>Vibrionaceae</taxon>
        <taxon>Vibrio</taxon>
    </lineage>
</organism>
<dbReference type="InterPro" id="IPR036909">
    <property type="entry name" value="Cyt_c-like_dom_sf"/>
</dbReference>
<feature type="binding site" description="axial binding residue" evidence="16">
    <location>
        <position position="178"/>
    </location>
    <ligand>
        <name>heme</name>
        <dbReference type="ChEBI" id="CHEBI:30413"/>
        <label>4</label>
    </ligand>
    <ligandPart>
        <name>Fe</name>
        <dbReference type="ChEBI" id="CHEBI:18248"/>
    </ligandPart>
</feature>
<evidence type="ECO:0000256" key="16">
    <source>
        <dbReference type="PIRSR" id="PIRSR000014-2"/>
    </source>
</evidence>
<feature type="binding site" description="covalent" evidence="15">
    <location>
        <position position="174"/>
    </location>
    <ligand>
        <name>heme</name>
        <dbReference type="ChEBI" id="CHEBI:30413"/>
        <label>4</label>
    </ligand>
</feature>
<evidence type="ECO:0000256" key="2">
    <source>
        <dbReference type="ARBA" id="ARBA00006417"/>
    </source>
</evidence>
<dbReference type="NCBIfam" id="TIGR02162">
    <property type="entry name" value="torC"/>
    <property type="match status" value="1"/>
</dbReference>
<comment type="similarity">
    <text evidence="3">Belongs to the NapC/NirT/NrfH family.</text>
</comment>
<keyword evidence="10 14" id="KW-0249">Electron transport</keyword>
<keyword evidence="8 17" id="KW-0812">Transmembrane</keyword>
<evidence type="ECO:0000256" key="3">
    <source>
        <dbReference type="ARBA" id="ARBA00007395"/>
    </source>
</evidence>
<keyword evidence="5 14" id="KW-1003">Cell membrane</keyword>
<dbReference type="RefSeq" id="WP_102521179.1">
    <property type="nucleotide sequence ID" value="NZ_LT960611.1"/>
</dbReference>
<dbReference type="InterPro" id="IPR009154">
    <property type="entry name" value="Membr-bd_4haem_cyt_TorC"/>
</dbReference>
<dbReference type="PANTHER" id="PTHR30333">
    <property type="entry name" value="CYTOCHROME C-TYPE PROTEIN"/>
    <property type="match status" value="1"/>
</dbReference>
<comment type="subcellular location">
    <subcellularLocation>
        <location evidence="1">Cell inner membrane</location>
        <topology evidence="1">Single-pass type II membrane protein</topology>
    </subcellularLocation>
</comment>
<dbReference type="SUPFAM" id="SSF46626">
    <property type="entry name" value="Cytochrome c"/>
    <property type="match status" value="1"/>
</dbReference>
<keyword evidence="12 14" id="KW-0408">Iron</keyword>
<evidence type="ECO:0000256" key="1">
    <source>
        <dbReference type="ARBA" id="ARBA00004249"/>
    </source>
</evidence>
<keyword evidence="13 14" id="KW-0472">Membrane</keyword>
<feature type="transmembrane region" description="Helical" evidence="17">
    <location>
        <begin position="21"/>
        <end position="39"/>
    </location>
</feature>
<dbReference type="EMBL" id="LT960611">
    <property type="protein sequence ID" value="SON48277.1"/>
    <property type="molecule type" value="Genomic_DNA"/>
</dbReference>
<dbReference type="GO" id="GO:0020037">
    <property type="term" value="F:heme binding"/>
    <property type="evidence" value="ECO:0007669"/>
    <property type="project" value="UniProtKB-UniRule"/>
</dbReference>
<evidence type="ECO:0000256" key="8">
    <source>
        <dbReference type="ARBA" id="ARBA00022692"/>
    </source>
</evidence>
<comment type="similarity">
    <text evidence="2 14">Belongs to the TorC/TorY family.</text>
</comment>
<keyword evidence="6 14" id="KW-0997">Cell inner membrane</keyword>
<name>A0A2N8Z8Q9_9VIBR</name>
<feature type="binding site" description="axial binding residue" evidence="16">
    <location>
        <position position="344"/>
    </location>
    <ligand>
        <name>heme</name>
        <dbReference type="ChEBI" id="CHEBI:30413"/>
        <label>5</label>
    </ligand>
    <ligandPart>
        <name>Fe</name>
        <dbReference type="ChEBI" id="CHEBI:18248"/>
    </ligandPart>
</feature>
<dbReference type="GO" id="GO:0005886">
    <property type="term" value="C:plasma membrane"/>
    <property type="evidence" value="ECO:0007669"/>
    <property type="project" value="UniProtKB-SubCell"/>
</dbReference>
<dbReference type="GO" id="GO:0009276">
    <property type="term" value="C:Gram-negative-bacterium-type cell wall"/>
    <property type="evidence" value="ECO:0007669"/>
    <property type="project" value="UniProtKB-UniRule"/>
</dbReference>
<protein>
    <recommendedName>
        <fullName evidence="14">Cytochrome c-type protein</fullName>
    </recommendedName>
</protein>
<keyword evidence="4 14" id="KW-0813">Transport</keyword>
<dbReference type="Gene3D" id="1.10.3820.10">
    <property type="entry name" value="Di-heme elbow motif domain"/>
    <property type="match status" value="1"/>
</dbReference>
<evidence type="ECO:0000256" key="11">
    <source>
        <dbReference type="ARBA" id="ARBA00022989"/>
    </source>
</evidence>